<comment type="caution">
    <text evidence="1">The sequence shown here is derived from an EMBL/GenBank/DDBJ whole genome shotgun (WGS) entry which is preliminary data.</text>
</comment>
<gene>
    <name evidence="1" type="ORF">GCM10009680_58570</name>
</gene>
<accession>A0ABN2IRD6</accession>
<keyword evidence="2" id="KW-1185">Reference proteome</keyword>
<evidence type="ECO:0000313" key="2">
    <source>
        <dbReference type="Proteomes" id="UP001499947"/>
    </source>
</evidence>
<name>A0ABN2IRD6_9ACTN</name>
<dbReference type="EMBL" id="BAAALR010000065">
    <property type="protein sequence ID" value="GAA1709873.1"/>
    <property type="molecule type" value="Genomic_DNA"/>
</dbReference>
<organism evidence="1 2">
    <name type="scientific">Streptomyces yatensis</name>
    <dbReference type="NCBI Taxonomy" id="155177"/>
    <lineage>
        <taxon>Bacteria</taxon>
        <taxon>Bacillati</taxon>
        <taxon>Actinomycetota</taxon>
        <taxon>Actinomycetes</taxon>
        <taxon>Kitasatosporales</taxon>
        <taxon>Streptomycetaceae</taxon>
        <taxon>Streptomyces</taxon>
        <taxon>Streptomyces violaceusniger group</taxon>
    </lineage>
</organism>
<reference evidence="1 2" key="1">
    <citation type="journal article" date="2019" name="Int. J. Syst. Evol. Microbiol.">
        <title>The Global Catalogue of Microorganisms (GCM) 10K type strain sequencing project: providing services to taxonomists for standard genome sequencing and annotation.</title>
        <authorList>
            <consortium name="The Broad Institute Genomics Platform"/>
            <consortium name="The Broad Institute Genome Sequencing Center for Infectious Disease"/>
            <person name="Wu L."/>
            <person name="Ma J."/>
        </authorList>
    </citation>
    <scope>NUCLEOTIDE SEQUENCE [LARGE SCALE GENOMIC DNA]</scope>
    <source>
        <strain evidence="1 2">JCM 13244</strain>
    </source>
</reference>
<dbReference type="Proteomes" id="UP001499947">
    <property type="component" value="Unassembled WGS sequence"/>
</dbReference>
<sequence>MTILPGGATGGQRALRIGRAFQRVGGADPHVELAGLGELHQRREVRAVHPAEHRSDARCPDAGDGRHACAGCHGVCRRREQAAADGVQDRVHAIGGESADVFGGTVAVGDRLGPECAQVAVVAW</sequence>
<protein>
    <submittedName>
        <fullName evidence="1">Uncharacterized protein</fullName>
    </submittedName>
</protein>
<proteinExistence type="predicted"/>
<evidence type="ECO:0000313" key="1">
    <source>
        <dbReference type="EMBL" id="GAA1709873.1"/>
    </source>
</evidence>